<evidence type="ECO:0000256" key="1">
    <source>
        <dbReference type="ARBA" id="ARBA00022553"/>
    </source>
</evidence>
<evidence type="ECO:0000256" key="6">
    <source>
        <dbReference type="ARBA" id="ARBA00023137"/>
    </source>
</evidence>
<dbReference type="EnsemblMetazoa" id="HelroT142725">
    <property type="protein sequence ID" value="HelroP142725"/>
    <property type="gene ID" value="HelroG142725"/>
</dbReference>
<keyword evidence="4" id="KW-0418">Kinase</keyword>
<organism evidence="9 10">
    <name type="scientific">Helobdella robusta</name>
    <name type="common">Californian leech</name>
    <dbReference type="NCBI Taxonomy" id="6412"/>
    <lineage>
        <taxon>Eukaryota</taxon>
        <taxon>Metazoa</taxon>
        <taxon>Spiralia</taxon>
        <taxon>Lophotrochozoa</taxon>
        <taxon>Annelida</taxon>
        <taxon>Clitellata</taxon>
        <taxon>Hirudinea</taxon>
        <taxon>Rhynchobdellida</taxon>
        <taxon>Glossiphoniidae</taxon>
        <taxon>Helobdella</taxon>
    </lineage>
</organism>
<evidence type="ECO:0000259" key="7">
    <source>
        <dbReference type="PROSITE" id="PS50011"/>
    </source>
</evidence>
<dbReference type="RefSeq" id="XP_009012100.1">
    <property type="nucleotide sequence ID" value="XM_009013852.1"/>
</dbReference>
<evidence type="ECO:0000313" key="9">
    <source>
        <dbReference type="EnsemblMetazoa" id="HelroP142725"/>
    </source>
</evidence>
<evidence type="ECO:0000256" key="4">
    <source>
        <dbReference type="ARBA" id="ARBA00022777"/>
    </source>
</evidence>
<dbReference type="SUPFAM" id="SSF56112">
    <property type="entry name" value="Protein kinase-like (PK-like)"/>
    <property type="match status" value="1"/>
</dbReference>
<dbReference type="STRING" id="6412.T1EJ71"/>
<reference evidence="9" key="3">
    <citation type="submission" date="2015-06" db="UniProtKB">
        <authorList>
            <consortium name="EnsemblMetazoa"/>
        </authorList>
    </citation>
    <scope>IDENTIFICATION</scope>
</reference>
<dbReference type="PANTHER" id="PTHR24416:SF489">
    <property type="entry name" value="PROTEIN KINASE DOMAIN-CONTAINING PROTEIN"/>
    <property type="match status" value="1"/>
</dbReference>
<dbReference type="InterPro" id="IPR008266">
    <property type="entry name" value="Tyr_kinase_AS"/>
</dbReference>
<dbReference type="PANTHER" id="PTHR24416">
    <property type="entry name" value="TYROSINE-PROTEIN KINASE RECEPTOR"/>
    <property type="match status" value="1"/>
</dbReference>
<dbReference type="PRINTS" id="PR00109">
    <property type="entry name" value="TYRKINASE"/>
</dbReference>
<dbReference type="EMBL" id="KB095911">
    <property type="protein sequence ID" value="ESO09791.1"/>
    <property type="molecule type" value="Genomic_DNA"/>
</dbReference>
<dbReference type="InterPro" id="IPR011009">
    <property type="entry name" value="Kinase-like_dom_sf"/>
</dbReference>
<dbReference type="PROSITE" id="PS50011">
    <property type="entry name" value="PROTEIN_KINASE_DOM"/>
    <property type="match status" value="1"/>
</dbReference>
<dbReference type="InterPro" id="IPR050122">
    <property type="entry name" value="RTK"/>
</dbReference>
<keyword evidence="5" id="KW-0067">ATP-binding</keyword>
<dbReference type="GO" id="GO:0007169">
    <property type="term" value="P:cell surface receptor protein tyrosine kinase signaling pathway"/>
    <property type="evidence" value="ECO:0000318"/>
    <property type="project" value="GO_Central"/>
</dbReference>
<dbReference type="CTD" id="20196621"/>
<dbReference type="GO" id="GO:0043235">
    <property type="term" value="C:receptor complex"/>
    <property type="evidence" value="ECO:0000318"/>
    <property type="project" value="GO_Central"/>
</dbReference>
<dbReference type="GO" id="GO:0005524">
    <property type="term" value="F:ATP binding"/>
    <property type="evidence" value="ECO:0007669"/>
    <property type="project" value="UniProtKB-KW"/>
</dbReference>
<evidence type="ECO:0000256" key="5">
    <source>
        <dbReference type="ARBA" id="ARBA00022840"/>
    </source>
</evidence>
<dbReference type="EMBL" id="AMQM01009021">
    <property type="status" value="NOT_ANNOTATED_CDS"/>
    <property type="molecule type" value="Genomic_DNA"/>
</dbReference>
<proteinExistence type="predicted"/>
<dbReference type="Pfam" id="PF07714">
    <property type="entry name" value="PK_Tyr_Ser-Thr"/>
    <property type="match status" value="1"/>
</dbReference>
<evidence type="ECO:0000256" key="3">
    <source>
        <dbReference type="ARBA" id="ARBA00022741"/>
    </source>
</evidence>
<keyword evidence="1" id="KW-0597">Phosphoprotein</keyword>
<reference evidence="8 10" key="2">
    <citation type="journal article" date="2013" name="Nature">
        <title>Insights into bilaterian evolution from three spiralian genomes.</title>
        <authorList>
            <person name="Simakov O."/>
            <person name="Marletaz F."/>
            <person name="Cho S.J."/>
            <person name="Edsinger-Gonzales E."/>
            <person name="Havlak P."/>
            <person name="Hellsten U."/>
            <person name="Kuo D.H."/>
            <person name="Larsson T."/>
            <person name="Lv J."/>
            <person name="Arendt D."/>
            <person name="Savage R."/>
            <person name="Osoegawa K."/>
            <person name="de Jong P."/>
            <person name="Grimwood J."/>
            <person name="Chapman J.A."/>
            <person name="Shapiro H."/>
            <person name="Aerts A."/>
            <person name="Otillar R.P."/>
            <person name="Terry A.Y."/>
            <person name="Boore J.L."/>
            <person name="Grigoriev I.V."/>
            <person name="Lindberg D.R."/>
            <person name="Seaver E.C."/>
            <person name="Weisblat D.A."/>
            <person name="Putnam N.H."/>
            <person name="Rokhsar D.S."/>
        </authorList>
    </citation>
    <scope>NUCLEOTIDE SEQUENCE</scope>
</reference>
<keyword evidence="2" id="KW-0808">Transferase</keyword>
<feature type="domain" description="Protein kinase" evidence="7">
    <location>
        <begin position="1"/>
        <end position="221"/>
    </location>
</feature>
<protein>
    <recommendedName>
        <fullName evidence="7">Protein kinase domain-containing protein</fullName>
    </recommendedName>
</protein>
<dbReference type="eggNOG" id="KOG4258">
    <property type="taxonomic scope" value="Eukaryota"/>
</dbReference>
<accession>T1EJ71</accession>
<dbReference type="AlphaFoldDB" id="T1EJ71"/>
<dbReference type="KEGG" id="hro:HELRODRAFT_142725"/>
<name>T1EJ71_HELRO</name>
<dbReference type="InterPro" id="IPR020635">
    <property type="entry name" value="Tyr_kinase_cat_dom"/>
</dbReference>
<keyword evidence="10" id="KW-1185">Reference proteome</keyword>
<keyword evidence="3" id="KW-0547">Nucleotide-binding</keyword>
<evidence type="ECO:0000313" key="10">
    <source>
        <dbReference type="Proteomes" id="UP000015101"/>
    </source>
</evidence>
<gene>
    <name evidence="9" type="primary">20196621</name>
    <name evidence="8" type="ORF">HELRODRAFT_142725</name>
</gene>
<sequence length="221" mass="25425">FFMEAQLMKDFDHENIVKLLGVCSKDEPYFVVMEYMLHGDLRSYLLSRRHLVSESSDESLDVSPQAITKMAMDVAQGLNYLMSIPCVHRDLACRNCLVHESGLVKIGDFGLTEKMFSSYYVRCISRKFPIRWMAPESLKDGVFSSASDIWSYGILVYEIFTFGSIPYQDKTNEEVVRHVKDGHTMQLPDACPQDLKDFCKSCWEYDPGDRQSIQIIIDSLE</sequence>
<dbReference type="Gene3D" id="1.10.510.10">
    <property type="entry name" value="Transferase(Phosphotransferase) domain 1"/>
    <property type="match status" value="1"/>
</dbReference>
<dbReference type="PIRSF" id="PIRSF000654">
    <property type="entry name" value="Integrin-linked_kinase"/>
    <property type="match status" value="1"/>
</dbReference>
<dbReference type="InParanoid" id="T1EJ71"/>
<dbReference type="FunFam" id="1.10.510.10:FF:000554">
    <property type="entry name" value="Predicted protein"/>
    <property type="match status" value="1"/>
</dbReference>
<evidence type="ECO:0000256" key="2">
    <source>
        <dbReference type="ARBA" id="ARBA00022679"/>
    </source>
</evidence>
<evidence type="ECO:0000313" key="8">
    <source>
        <dbReference type="EMBL" id="ESO09791.1"/>
    </source>
</evidence>
<dbReference type="OrthoDB" id="546826at2759"/>
<dbReference type="InterPro" id="IPR001245">
    <property type="entry name" value="Ser-Thr/Tyr_kinase_cat_dom"/>
</dbReference>
<dbReference type="GeneID" id="20196621"/>
<dbReference type="InterPro" id="IPR000719">
    <property type="entry name" value="Prot_kinase_dom"/>
</dbReference>
<dbReference type="CDD" id="cd00192">
    <property type="entry name" value="PTKc"/>
    <property type="match status" value="1"/>
</dbReference>
<dbReference type="GO" id="GO:0005886">
    <property type="term" value="C:plasma membrane"/>
    <property type="evidence" value="ECO:0000318"/>
    <property type="project" value="GO_Central"/>
</dbReference>
<dbReference type="HOGENOM" id="CLU_000288_7_40_1"/>
<reference evidence="10" key="1">
    <citation type="submission" date="2012-12" db="EMBL/GenBank/DDBJ databases">
        <authorList>
            <person name="Hellsten U."/>
            <person name="Grimwood J."/>
            <person name="Chapman J.A."/>
            <person name="Shapiro H."/>
            <person name="Aerts A."/>
            <person name="Otillar R.P."/>
            <person name="Terry A.Y."/>
            <person name="Boore J.L."/>
            <person name="Simakov O."/>
            <person name="Marletaz F."/>
            <person name="Cho S.-J."/>
            <person name="Edsinger-Gonzales E."/>
            <person name="Havlak P."/>
            <person name="Kuo D.-H."/>
            <person name="Larsson T."/>
            <person name="Lv J."/>
            <person name="Arendt D."/>
            <person name="Savage R."/>
            <person name="Osoegawa K."/>
            <person name="de Jong P."/>
            <person name="Lindberg D.R."/>
            <person name="Seaver E.C."/>
            <person name="Weisblat D.A."/>
            <person name="Putnam N.H."/>
            <person name="Grigoriev I.V."/>
            <person name="Rokhsar D.S."/>
        </authorList>
    </citation>
    <scope>NUCLEOTIDE SEQUENCE</scope>
</reference>
<dbReference type="GO" id="GO:0004714">
    <property type="term" value="F:transmembrane receptor protein tyrosine kinase activity"/>
    <property type="evidence" value="ECO:0000318"/>
    <property type="project" value="GO_Central"/>
</dbReference>
<dbReference type="PROSITE" id="PS00109">
    <property type="entry name" value="PROTEIN_KINASE_TYR"/>
    <property type="match status" value="1"/>
</dbReference>
<dbReference type="SMART" id="SM00219">
    <property type="entry name" value="TyrKc"/>
    <property type="match status" value="1"/>
</dbReference>
<dbReference type="OMA" id="MNSCANI"/>
<keyword evidence="6" id="KW-0829">Tyrosine-protein kinase</keyword>
<dbReference type="Proteomes" id="UP000015101">
    <property type="component" value="Unassembled WGS sequence"/>
</dbReference>